<keyword evidence="3" id="KW-1185">Reference proteome</keyword>
<dbReference type="OrthoDB" id="1948at2759"/>
<evidence type="ECO:0008006" key="4">
    <source>
        <dbReference type="Google" id="ProtNLM"/>
    </source>
</evidence>
<keyword evidence="1" id="KW-0732">Signal</keyword>
<name>A0A0G4F2E6_VITBC</name>
<dbReference type="InParanoid" id="A0A0G4F2E6"/>
<accession>A0A0G4F2E6</accession>
<evidence type="ECO:0000313" key="2">
    <source>
        <dbReference type="EMBL" id="CEM05866.1"/>
    </source>
</evidence>
<evidence type="ECO:0000313" key="3">
    <source>
        <dbReference type="Proteomes" id="UP000041254"/>
    </source>
</evidence>
<dbReference type="Gene3D" id="3.20.20.80">
    <property type="entry name" value="Glycosidases"/>
    <property type="match status" value="1"/>
</dbReference>
<dbReference type="EMBL" id="CDMY01000365">
    <property type="protein sequence ID" value="CEM05866.1"/>
    <property type="molecule type" value="Genomic_DNA"/>
</dbReference>
<evidence type="ECO:0000256" key="1">
    <source>
        <dbReference type="SAM" id="SignalP"/>
    </source>
</evidence>
<feature type="signal peptide" evidence="1">
    <location>
        <begin position="1"/>
        <end position="29"/>
    </location>
</feature>
<protein>
    <recommendedName>
        <fullName evidence="4">DUF5060 domain-containing protein</fullName>
    </recommendedName>
</protein>
<organism evidence="2 3">
    <name type="scientific">Vitrella brassicaformis (strain CCMP3155)</name>
    <dbReference type="NCBI Taxonomy" id="1169540"/>
    <lineage>
        <taxon>Eukaryota</taxon>
        <taxon>Sar</taxon>
        <taxon>Alveolata</taxon>
        <taxon>Colpodellida</taxon>
        <taxon>Vitrellaceae</taxon>
        <taxon>Vitrella</taxon>
    </lineage>
</organism>
<sequence length="606" mass="68236">MDSLKPTNGEGCYSLLSLFLCLLPFLVKSQMLTSTTTLNVTGEMKPWHKLTFTFSGPATDEAATPSPFSYYRLTINLTHIGASGDRTYTVPGYFAADGYMDGYEGEFAVKPSDKTGKDGRAKGLLQYVGKRYLWLAGSEEYFLKIGTDSPENLLAYEDFDNTPNHLDLRKQYKSHTKDWRKGDPTWNGAKGKALIGAINYLASKGLNMMSFLTFNVQGDDGNVFPYTSEYSFRIDVSKTDQWEIALEHAAQKGIGLHVKTQETENEFIHGNKHFIVRRAIYYRELVARFGHHPQLVWNLGEETKMPTSLLLAAADYIRSVDPYDHPIDVHTYPNAKAKVYPGLIRSDTSKVTGASLQCEFPERINAEVAKWIAKSARSPNPLVVSNDEQGPNWLGVGIDSLDPAHDSFRRNALWGTLMAGGAGVEFYFGWGFRRHQTGNKDPIIGNDDTDTSHPYSTCSDLTCEDFRSRDKLFTQAFVAWRFMKDNHIPFWEMTSSNHLTEQKDDFVFAKEGDIYLVYTFVNTTEVELSVPRGNNYTVQYTVQFWDPKTGGDMIDGPLVTADCGEREKNCKATFSLQEARRHIGSSDVLVVIRKKKAALMSKMPFT</sequence>
<feature type="chain" id="PRO_5005188183" description="DUF5060 domain-containing protein" evidence="1">
    <location>
        <begin position="30"/>
        <end position="606"/>
    </location>
</feature>
<proteinExistence type="predicted"/>
<dbReference type="AlphaFoldDB" id="A0A0G4F2E6"/>
<dbReference type="VEuPathDB" id="CryptoDB:Vbra_14370"/>
<gene>
    <name evidence="2" type="ORF">Vbra_14370</name>
</gene>
<dbReference type="PhylomeDB" id="A0A0G4F2E6"/>
<dbReference type="Proteomes" id="UP000041254">
    <property type="component" value="Unassembled WGS sequence"/>
</dbReference>
<reference evidence="2 3" key="1">
    <citation type="submission" date="2014-11" db="EMBL/GenBank/DDBJ databases">
        <authorList>
            <person name="Zhu J."/>
            <person name="Qi W."/>
            <person name="Song R."/>
        </authorList>
    </citation>
    <scope>NUCLEOTIDE SEQUENCE [LARGE SCALE GENOMIC DNA]</scope>
</reference>